<dbReference type="PANTHER" id="PTHR43877">
    <property type="entry name" value="AMINOALKYLPHOSPHONATE N-ACETYLTRANSFERASE-RELATED-RELATED"/>
    <property type="match status" value="1"/>
</dbReference>
<dbReference type="InterPro" id="IPR016181">
    <property type="entry name" value="Acyl_CoA_acyltransferase"/>
</dbReference>
<dbReference type="CDD" id="cd04301">
    <property type="entry name" value="NAT_SF"/>
    <property type="match status" value="1"/>
</dbReference>
<dbReference type="STRING" id="1936003.STSP2_03538"/>
<keyword evidence="1 4" id="KW-0808">Transferase</keyword>
<evidence type="ECO:0000313" key="4">
    <source>
        <dbReference type="EMBL" id="AQT70332.1"/>
    </source>
</evidence>
<dbReference type="Gene3D" id="3.40.630.30">
    <property type="match status" value="1"/>
</dbReference>
<dbReference type="InterPro" id="IPR000182">
    <property type="entry name" value="GNAT_dom"/>
</dbReference>
<dbReference type="Proteomes" id="UP000189674">
    <property type="component" value="Chromosome"/>
</dbReference>
<dbReference type="SUPFAM" id="SSF55729">
    <property type="entry name" value="Acyl-CoA N-acyltransferases (Nat)"/>
    <property type="match status" value="1"/>
</dbReference>
<dbReference type="GO" id="GO:0016747">
    <property type="term" value="F:acyltransferase activity, transferring groups other than amino-acyl groups"/>
    <property type="evidence" value="ECO:0007669"/>
    <property type="project" value="InterPro"/>
</dbReference>
<name>A0A1U9NQY0_9BACT</name>
<gene>
    <name evidence="4" type="ORF">STSP2_03538</name>
</gene>
<keyword evidence="5" id="KW-1185">Reference proteome</keyword>
<dbReference type="EMBL" id="CP019791">
    <property type="protein sequence ID" value="AQT70332.1"/>
    <property type="molecule type" value="Genomic_DNA"/>
</dbReference>
<dbReference type="OrthoDB" id="241885at2"/>
<proteinExistence type="predicted"/>
<sequence length="204" mass="22385">MKCDNYMNMQSIATTHASQVADLHIQGISTGFISSLGPRFVTALYEAIAQSPASFGIVAVEDDTVLGFVTFTTDVKALYKILLRKHGLKFAVLLAGKMLSPSRLKKIFETLFYPAKAETRDLPSAELLSVVVSPQARGKGLARKLIEEGLSQCRQRQIEKVKVLVADHNKPANKLYQTCGFEYATSVDSHGTKSNIYVADLTEN</sequence>
<dbReference type="AlphaFoldDB" id="A0A1U9NQY0"/>
<evidence type="ECO:0000256" key="1">
    <source>
        <dbReference type="ARBA" id="ARBA00022679"/>
    </source>
</evidence>
<keyword evidence="2" id="KW-0012">Acyltransferase</keyword>
<dbReference type="PROSITE" id="PS51186">
    <property type="entry name" value="GNAT"/>
    <property type="match status" value="1"/>
</dbReference>
<evidence type="ECO:0000259" key="3">
    <source>
        <dbReference type="PROSITE" id="PS51186"/>
    </source>
</evidence>
<organism evidence="4 5">
    <name type="scientific">Anaerohalosphaera lusitana</name>
    <dbReference type="NCBI Taxonomy" id="1936003"/>
    <lineage>
        <taxon>Bacteria</taxon>
        <taxon>Pseudomonadati</taxon>
        <taxon>Planctomycetota</taxon>
        <taxon>Phycisphaerae</taxon>
        <taxon>Sedimentisphaerales</taxon>
        <taxon>Anaerohalosphaeraceae</taxon>
        <taxon>Anaerohalosphaera</taxon>
    </lineage>
</organism>
<reference evidence="5" key="1">
    <citation type="submission" date="2017-02" db="EMBL/GenBank/DDBJ databases">
        <title>Comparative genomics and description of representatives of a novel lineage of planctomycetes thriving in anoxic sediments.</title>
        <authorList>
            <person name="Spring S."/>
            <person name="Bunk B."/>
            <person name="Sproer C."/>
        </authorList>
    </citation>
    <scope>NUCLEOTIDE SEQUENCE [LARGE SCALE GENOMIC DNA]</scope>
    <source>
        <strain evidence="5">ST-NAGAB-D1</strain>
    </source>
</reference>
<evidence type="ECO:0000256" key="2">
    <source>
        <dbReference type="ARBA" id="ARBA00023315"/>
    </source>
</evidence>
<evidence type="ECO:0000313" key="5">
    <source>
        <dbReference type="Proteomes" id="UP000189674"/>
    </source>
</evidence>
<accession>A0A1U9NQY0</accession>
<feature type="domain" description="N-acetyltransferase" evidence="3">
    <location>
        <begin position="7"/>
        <end position="203"/>
    </location>
</feature>
<dbReference type="InterPro" id="IPR050832">
    <property type="entry name" value="Bact_Acetyltransf"/>
</dbReference>
<dbReference type="Pfam" id="PF00583">
    <property type="entry name" value="Acetyltransf_1"/>
    <property type="match status" value="1"/>
</dbReference>
<dbReference type="KEGG" id="alus:STSP2_03538"/>
<protein>
    <submittedName>
        <fullName evidence="4">Putative acetyltransferase</fullName>
    </submittedName>
</protein>